<gene>
    <name evidence="1" type="ORF">TSAR_016817</name>
</gene>
<name>A0A232EQE7_9HYME</name>
<dbReference type="EMBL" id="NNAY01002810">
    <property type="protein sequence ID" value="OXU20526.1"/>
    <property type="molecule type" value="Genomic_DNA"/>
</dbReference>
<dbReference type="AlphaFoldDB" id="A0A232EQE7"/>
<sequence length="89" mass="10573">MRKTREKYRVFEANVILTVMLVVWQGAARRCLCSSGQRTGQSYQFRHQQQQQQLHLSRGSVADKLERYQLADNRLSYAWERKQKINQTA</sequence>
<protein>
    <submittedName>
        <fullName evidence="1">Uncharacterized protein</fullName>
    </submittedName>
</protein>
<keyword evidence="2" id="KW-1185">Reference proteome</keyword>
<comment type="caution">
    <text evidence="1">The sequence shown here is derived from an EMBL/GenBank/DDBJ whole genome shotgun (WGS) entry which is preliminary data.</text>
</comment>
<evidence type="ECO:0000313" key="2">
    <source>
        <dbReference type="Proteomes" id="UP000215335"/>
    </source>
</evidence>
<evidence type="ECO:0000313" key="1">
    <source>
        <dbReference type="EMBL" id="OXU20526.1"/>
    </source>
</evidence>
<reference evidence="1 2" key="1">
    <citation type="journal article" date="2017" name="Curr. Biol.">
        <title>The Evolution of Venom by Co-option of Single-Copy Genes.</title>
        <authorList>
            <person name="Martinson E.O."/>
            <person name="Mrinalini"/>
            <person name="Kelkar Y.D."/>
            <person name="Chang C.H."/>
            <person name="Werren J.H."/>
        </authorList>
    </citation>
    <scope>NUCLEOTIDE SEQUENCE [LARGE SCALE GENOMIC DNA]</scope>
    <source>
        <strain evidence="1 2">Alberta</strain>
        <tissue evidence="1">Whole body</tissue>
    </source>
</reference>
<organism evidence="1 2">
    <name type="scientific">Trichomalopsis sarcophagae</name>
    <dbReference type="NCBI Taxonomy" id="543379"/>
    <lineage>
        <taxon>Eukaryota</taxon>
        <taxon>Metazoa</taxon>
        <taxon>Ecdysozoa</taxon>
        <taxon>Arthropoda</taxon>
        <taxon>Hexapoda</taxon>
        <taxon>Insecta</taxon>
        <taxon>Pterygota</taxon>
        <taxon>Neoptera</taxon>
        <taxon>Endopterygota</taxon>
        <taxon>Hymenoptera</taxon>
        <taxon>Apocrita</taxon>
        <taxon>Proctotrupomorpha</taxon>
        <taxon>Chalcidoidea</taxon>
        <taxon>Pteromalidae</taxon>
        <taxon>Pteromalinae</taxon>
        <taxon>Trichomalopsis</taxon>
    </lineage>
</organism>
<accession>A0A232EQE7</accession>
<proteinExistence type="predicted"/>
<dbReference type="Proteomes" id="UP000215335">
    <property type="component" value="Unassembled WGS sequence"/>
</dbReference>